<dbReference type="EMBL" id="PCSZ01000076">
    <property type="protein sequence ID" value="PIP60225.1"/>
    <property type="molecule type" value="Genomic_DNA"/>
</dbReference>
<dbReference type="Gene3D" id="3.40.1190.10">
    <property type="entry name" value="Mur-like, catalytic domain"/>
    <property type="match status" value="1"/>
</dbReference>
<dbReference type="InterPro" id="IPR004101">
    <property type="entry name" value="Mur_ligase_C"/>
</dbReference>
<dbReference type="AlphaFoldDB" id="A0A2H0BRC4"/>
<dbReference type="SUPFAM" id="SSF53623">
    <property type="entry name" value="MurD-like peptide ligases, catalytic domain"/>
    <property type="match status" value="1"/>
</dbReference>
<dbReference type="Proteomes" id="UP000231581">
    <property type="component" value="Unassembled WGS sequence"/>
</dbReference>
<sequence length="472" mass="51257">MPQRRIQPPRLCVLLITCFDTRTMANITLLHRWLGQTARIAVKRERPFVIAITGAVGKSTTRQACAAILEADGKGADMRVSQKNYNNELGVPLTVLDMASPGRSILAWLHLLIRSLSVRVGLVRTCPKIFVMEMGADHPGDIAYLTGLVPPDVAIITAVTPEATDVAPVHLENYSSIDALAEEKAALVKAVNKNGTVILNADDKRVFSMRHLTNAHVLTFGEADGSVVRIVGKRILTNTEEHGNMPVSLCVTFETYAHRETLTIPGVFGSPVAYALGAAIALGAAMDVHGSVDNELPNYFKPMRGRTRIIPGIKQTTLFDDTYNSSPAAVLSALRDLASVETKPGQRKIACLGEMRELGEDSKKLHRMVGAEAGRLGLDFLAVSGIFAHAMAEGALANGLSEGQIRVFDDTPEAGRFLQDYIHPGDIVLAKASQGTLMTTGVRMERVIKELMAEPLRAEELLVRQELAWTRK</sequence>
<feature type="domain" description="Mur ligase central" evidence="5">
    <location>
        <begin position="127"/>
        <end position="244"/>
    </location>
</feature>
<evidence type="ECO:0000313" key="6">
    <source>
        <dbReference type="EMBL" id="PIP60225.1"/>
    </source>
</evidence>
<dbReference type="Gene3D" id="3.90.190.20">
    <property type="entry name" value="Mur ligase, C-terminal domain"/>
    <property type="match status" value="1"/>
</dbReference>
<organism evidence="6 7">
    <name type="scientific">Candidatus Uhrbacteria bacterium CG22_combo_CG10-13_8_21_14_all_47_17</name>
    <dbReference type="NCBI Taxonomy" id="1975041"/>
    <lineage>
        <taxon>Bacteria</taxon>
        <taxon>Candidatus Uhriibacteriota</taxon>
    </lineage>
</organism>
<dbReference type="GO" id="GO:0005524">
    <property type="term" value="F:ATP binding"/>
    <property type="evidence" value="ECO:0007669"/>
    <property type="project" value="UniProtKB-KW"/>
</dbReference>
<dbReference type="InterPro" id="IPR036615">
    <property type="entry name" value="Mur_ligase_C_dom_sf"/>
</dbReference>
<proteinExistence type="predicted"/>
<keyword evidence="3" id="KW-0067">ATP-binding</keyword>
<dbReference type="InterPro" id="IPR013221">
    <property type="entry name" value="Mur_ligase_cen"/>
</dbReference>
<evidence type="ECO:0000313" key="7">
    <source>
        <dbReference type="Proteomes" id="UP000231581"/>
    </source>
</evidence>
<dbReference type="Pfam" id="PF08245">
    <property type="entry name" value="Mur_ligase_M"/>
    <property type="match status" value="1"/>
</dbReference>
<dbReference type="PANTHER" id="PTHR43024">
    <property type="entry name" value="UDP-N-ACETYLMURAMOYL-TRIPEPTIDE--D-ALANYL-D-ALANINE LIGASE"/>
    <property type="match status" value="1"/>
</dbReference>
<feature type="domain" description="Mur ligase C-terminal" evidence="4">
    <location>
        <begin position="305"/>
        <end position="433"/>
    </location>
</feature>
<name>A0A2H0BRC4_9BACT</name>
<evidence type="ECO:0000259" key="5">
    <source>
        <dbReference type="Pfam" id="PF08245"/>
    </source>
</evidence>
<dbReference type="InterPro" id="IPR036565">
    <property type="entry name" value="Mur-like_cat_sf"/>
</dbReference>
<protein>
    <recommendedName>
        <fullName evidence="8">UDP-N-acetylmuramoyl-tripeptide--D-alanyl-D-alanine ligase</fullName>
    </recommendedName>
</protein>
<dbReference type="PANTHER" id="PTHR43024:SF1">
    <property type="entry name" value="UDP-N-ACETYLMURAMOYL-TRIPEPTIDE--D-ALANYL-D-ALANINE LIGASE"/>
    <property type="match status" value="1"/>
</dbReference>
<comment type="caution">
    <text evidence="6">The sequence shown here is derived from an EMBL/GenBank/DDBJ whole genome shotgun (WGS) entry which is preliminary data.</text>
</comment>
<accession>A0A2H0BRC4</accession>
<dbReference type="Pfam" id="PF02875">
    <property type="entry name" value="Mur_ligase_C"/>
    <property type="match status" value="1"/>
</dbReference>
<evidence type="ECO:0008006" key="8">
    <source>
        <dbReference type="Google" id="ProtNLM"/>
    </source>
</evidence>
<dbReference type="InterPro" id="IPR051046">
    <property type="entry name" value="MurCDEF_CellWall_CoF430Synth"/>
</dbReference>
<reference evidence="6 7" key="1">
    <citation type="submission" date="2017-09" db="EMBL/GenBank/DDBJ databases">
        <title>Depth-based differentiation of microbial function through sediment-hosted aquifers and enrichment of novel symbionts in the deep terrestrial subsurface.</title>
        <authorList>
            <person name="Probst A.J."/>
            <person name="Ladd B."/>
            <person name="Jarett J.K."/>
            <person name="Geller-Mcgrath D.E."/>
            <person name="Sieber C.M."/>
            <person name="Emerson J.B."/>
            <person name="Anantharaman K."/>
            <person name="Thomas B.C."/>
            <person name="Malmstrom R."/>
            <person name="Stieglmeier M."/>
            <person name="Klingl A."/>
            <person name="Woyke T."/>
            <person name="Ryan C.M."/>
            <person name="Banfield J.F."/>
        </authorList>
    </citation>
    <scope>NUCLEOTIDE SEQUENCE [LARGE SCALE GENOMIC DNA]</scope>
    <source>
        <strain evidence="6">CG22_combo_CG10-13_8_21_14_all_47_17</strain>
    </source>
</reference>
<gene>
    <name evidence="6" type="ORF">COX00_04165</name>
</gene>
<evidence type="ECO:0000256" key="2">
    <source>
        <dbReference type="ARBA" id="ARBA00022741"/>
    </source>
</evidence>
<evidence type="ECO:0000256" key="1">
    <source>
        <dbReference type="ARBA" id="ARBA00022598"/>
    </source>
</evidence>
<keyword evidence="1" id="KW-0436">Ligase</keyword>
<keyword evidence="2" id="KW-0547">Nucleotide-binding</keyword>
<evidence type="ECO:0000256" key="3">
    <source>
        <dbReference type="ARBA" id="ARBA00022840"/>
    </source>
</evidence>
<dbReference type="SUPFAM" id="SSF53244">
    <property type="entry name" value="MurD-like peptide ligases, peptide-binding domain"/>
    <property type="match status" value="1"/>
</dbReference>
<dbReference type="GO" id="GO:0016881">
    <property type="term" value="F:acid-amino acid ligase activity"/>
    <property type="evidence" value="ECO:0007669"/>
    <property type="project" value="InterPro"/>
</dbReference>
<evidence type="ECO:0000259" key="4">
    <source>
        <dbReference type="Pfam" id="PF02875"/>
    </source>
</evidence>